<proteinExistence type="inferred from homology"/>
<dbReference type="SUPFAM" id="SSF56112">
    <property type="entry name" value="Protein kinase-like (PK-like)"/>
    <property type="match status" value="1"/>
</dbReference>
<feature type="binding site" evidence="10">
    <location>
        <position position="178"/>
    </location>
    <ligand>
        <name>ATP</name>
        <dbReference type="ChEBI" id="CHEBI:30616"/>
    </ligand>
</feature>
<comment type="subcellular location">
    <subcellularLocation>
        <location evidence="1">Membrane</location>
        <topology evidence="1">Single-pass membrane protein</topology>
    </subcellularLocation>
</comment>
<evidence type="ECO:0000313" key="14">
    <source>
        <dbReference type="EMBL" id="SPD23417.1"/>
    </source>
</evidence>
<evidence type="ECO:0000259" key="13">
    <source>
        <dbReference type="PROSITE" id="PS50011"/>
    </source>
</evidence>
<comment type="similarity">
    <text evidence="11">Belongs to the protein kinase superfamily.</text>
</comment>
<dbReference type="PROSITE" id="PS00108">
    <property type="entry name" value="PROTEIN_KINASE_ST"/>
    <property type="match status" value="1"/>
</dbReference>
<evidence type="ECO:0000256" key="1">
    <source>
        <dbReference type="ARBA" id="ARBA00004167"/>
    </source>
</evidence>
<keyword evidence="2" id="KW-0808">Transferase</keyword>
<organism evidence="14">
    <name type="scientific">Fagus sylvatica</name>
    <name type="common">Beechnut</name>
    <dbReference type="NCBI Taxonomy" id="28930"/>
    <lineage>
        <taxon>Eukaryota</taxon>
        <taxon>Viridiplantae</taxon>
        <taxon>Streptophyta</taxon>
        <taxon>Embryophyta</taxon>
        <taxon>Tracheophyta</taxon>
        <taxon>Spermatophyta</taxon>
        <taxon>Magnoliopsida</taxon>
        <taxon>eudicotyledons</taxon>
        <taxon>Gunneridae</taxon>
        <taxon>Pentapetalae</taxon>
        <taxon>rosids</taxon>
        <taxon>fabids</taxon>
        <taxon>Fagales</taxon>
        <taxon>Fagaceae</taxon>
        <taxon>Fagus</taxon>
    </lineage>
</organism>
<keyword evidence="6" id="KW-0418">Kinase</keyword>
<keyword evidence="5 10" id="KW-0547">Nucleotide-binding</keyword>
<feature type="transmembrane region" description="Helical" evidence="12">
    <location>
        <begin position="29"/>
        <end position="52"/>
    </location>
</feature>
<keyword evidence="11" id="KW-0723">Serine/threonine-protein kinase</keyword>
<keyword evidence="9 12" id="KW-0472">Membrane</keyword>
<gene>
    <name evidence="14" type="ORF">FSB_LOCUS51299</name>
</gene>
<keyword evidence="8 12" id="KW-1133">Transmembrane helix</keyword>
<dbReference type="PANTHER" id="PTHR47974">
    <property type="entry name" value="OS07G0415500 PROTEIN"/>
    <property type="match status" value="1"/>
</dbReference>
<dbReference type="InterPro" id="IPR008271">
    <property type="entry name" value="Ser/Thr_kinase_AS"/>
</dbReference>
<dbReference type="InterPro" id="IPR017441">
    <property type="entry name" value="Protein_kinase_ATP_BS"/>
</dbReference>
<dbReference type="GO" id="GO:0004674">
    <property type="term" value="F:protein serine/threonine kinase activity"/>
    <property type="evidence" value="ECO:0007669"/>
    <property type="project" value="UniProtKB-KW"/>
</dbReference>
<feature type="transmembrane region" description="Helical" evidence="12">
    <location>
        <begin position="100"/>
        <end position="120"/>
    </location>
</feature>
<dbReference type="PROSITE" id="PS00107">
    <property type="entry name" value="PROTEIN_KINASE_ATP"/>
    <property type="match status" value="1"/>
</dbReference>
<dbReference type="GO" id="GO:0005524">
    <property type="term" value="F:ATP binding"/>
    <property type="evidence" value="ECO:0007669"/>
    <property type="project" value="UniProtKB-UniRule"/>
</dbReference>
<dbReference type="EMBL" id="OIVN01005646">
    <property type="protein sequence ID" value="SPD23417.1"/>
    <property type="molecule type" value="Genomic_DNA"/>
</dbReference>
<dbReference type="AlphaFoldDB" id="A0A2N9IBZ0"/>
<evidence type="ECO:0000256" key="12">
    <source>
        <dbReference type="SAM" id="Phobius"/>
    </source>
</evidence>
<evidence type="ECO:0000256" key="4">
    <source>
        <dbReference type="ARBA" id="ARBA00022729"/>
    </source>
</evidence>
<feature type="domain" description="Protein kinase" evidence="13">
    <location>
        <begin position="149"/>
        <end position="374"/>
    </location>
</feature>
<keyword evidence="4" id="KW-0732">Signal</keyword>
<evidence type="ECO:0000256" key="5">
    <source>
        <dbReference type="ARBA" id="ARBA00022741"/>
    </source>
</evidence>
<dbReference type="PANTHER" id="PTHR47974:SF19">
    <property type="entry name" value="RECEPTOR-LIKE SERINE_THREONINE-PROTEIN KINASE"/>
    <property type="match status" value="1"/>
</dbReference>
<dbReference type="FunFam" id="1.10.510.10:FF:001424">
    <property type="entry name" value="Protein kinase superfamily protein"/>
    <property type="match status" value="1"/>
</dbReference>
<dbReference type="InterPro" id="IPR011009">
    <property type="entry name" value="Kinase-like_dom_sf"/>
</dbReference>
<dbReference type="GO" id="GO:0016020">
    <property type="term" value="C:membrane"/>
    <property type="evidence" value="ECO:0007669"/>
    <property type="project" value="UniProtKB-SubCell"/>
</dbReference>
<reference evidence="14" key="1">
    <citation type="submission" date="2018-02" db="EMBL/GenBank/DDBJ databases">
        <authorList>
            <person name="Cohen D.B."/>
            <person name="Kent A.D."/>
        </authorList>
    </citation>
    <scope>NUCLEOTIDE SEQUENCE</scope>
</reference>
<accession>A0A2N9IBZ0</accession>
<evidence type="ECO:0000256" key="3">
    <source>
        <dbReference type="ARBA" id="ARBA00022692"/>
    </source>
</evidence>
<keyword evidence="3 12" id="KW-0812">Transmembrane</keyword>
<dbReference type="Pfam" id="PF00069">
    <property type="entry name" value="Pkinase"/>
    <property type="match status" value="1"/>
</dbReference>
<protein>
    <recommendedName>
        <fullName evidence="13">Protein kinase domain-containing protein</fullName>
    </recommendedName>
</protein>
<evidence type="ECO:0000256" key="8">
    <source>
        <dbReference type="ARBA" id="ARBA00022989"/>
    </source>
</evidence>
<dbReference type="SMART" id="SM00220">
    <property type="entry name" value="S_TKc"/>
    <property type="match status" value="1"/>
</dbReference>
<evidence type="ECO:0000256" key="11">
    <source>
        <dbReference type="RuleBase" id="RU000304"/>
    </source>
</evidence>
<dbReference type="InterPro" id="IPR000719">
    <property type="entry name" value="Prot_kinase_dom"/>
</dbReference>
<evidence type="ECO:0000256" key="2">
    <source>
        <dbReference type="ARBA" id="ARBA00022679"/>
    </source>
</evidence>
<evidence type="ECO:0000256" key="10">
    <source>
        <dbReference type="PROSITE-ProRule" id="PRU10141"/>
    </source>
</evidence>
<evidence type="ECO:0000256" key="7">
    <source>
        <dbReference type="ARBA" id="ARBA00022840"/>
    </source>
</evidence>
<sequence length="392" mass="43810">MSPGSSISMYGRRICANGIWFGRHLLSNIVGLMASVGILASAISRGYLFVIARKDLNHGIQQIGTHISTQKADNEFGGDLYIRISASELMGSKNKILRKVAWIVGVLVTLILSIGFAITWRRHSAVGALEEVELSLIMFKYRDLRRATKNFSQKLGEGSFGSVFKGILPNSTTIAVKKMRSLQQASKRFLVYEYMPKGSLESHLFQNVSKILDWKKRYHIAIGTARGLAYLHDHCRDCIIHCDIKPENILLDAEYDPKVADFGLAKVKLSLQKLMFSAMGSCFSRLYPGRRNISMLDDEICNYFPARVAIAMSKGEDLLTLLDHKLDGSANMEELTRACTVACWCIQDDPRDRPTMGQVVKILEGVMHVVHPSNTSLFPTTFRKSNGSHCFP</sequence>
<dbReference type="Gene3D" id="1.10.510.10">
    <property type="entry name" value="Transferase(Phosphotransferase) domain 1"/>
    <property type="match status" value="2"/>
</dbReference>
<evidence type="ECO:0000256" key="9">
    <source>
        <dbReference type="ARBA" id="ARBA00023136"/>
    </source>
</evidence>
<evidence type="ECO:0000256" key="6">
    <source>
        <dbReference type="ARBA" id="ARBA00022777"/>
    </source>
</evidence>
<name>A0A2N9IBZ0_FAGSY</name>
<dbReference type="PROSITE" id="PS50011">
    <property type="entry name" value="PROTEIN_KINASE_DOM"/>
    <property type="match status" value="1"/>
</dbReference>
<keyword evidence="7 10" id="KW-0067">ATP-binding</keyword>
<dbReference type="Gene3D" id="3.30.200.20">
    <property type="entry name" value="Phosphorylase Kinase, domain 1"/>
    <property type="match status" value="1"/>
</dbReference>